<sequence>MKKKRIFKKSLAEKLIIIGCNLIETEPNNRNENLVVYVFEDNKKLRLSLTALSI</sequence>
<proteinExistence type="predicted"/>
<evidence type="ECO:0000313" key="1">
    <source>
        <dbReference type="EMBL" id="ACO27159.1"/>
    </source>
</evidence>
<gene>
    <name evidence="1" type="ordered locus">BCA_2066</name>
</gene>
<dbReference type="KEGG" id="bcx:BCA_2066"/>
<dbReference type="Proteomes" id="UP000002210">
    <property type="component" value="Chromosome"/>
</dbReference>
<name>A0A158RJI7_BACC3</name>
<dbReference type="EMBL" id="CP001407">
    <property type="protein sequence ID" value="ACO27159.1"/>
    <property type="molecule type" value="Genomic_DNA"/>
</dbReference>
<accession>A0A158RJI7</accession>
<reference evidence="1 2" key="1">
    <citation type="submission" date="2009-02" db="EMBL/GenBank/DDBJ databases">
        <title>Genome sequence of Bacillus cereus 03BB102.</title>
        <authorList>
            <person name="Dodson R.J."/>
            <person name="Jackson P."/>
            <person name="Munk A.C."/>
            <person name="Brettin T."/>
            <person name="Bruce D."/>
            <person name="Detter C."/>
            <person name="Tapia R."/>
            <person name="Han C."/>
            <person name="Sutton G."/>
            <person name="Sims D."/>
        </authorList>
    </citation>
    <scope>NUCLEOTIDE SEQUENCE [LARGE SCALE GENOMIC DNA]</scope>
    <source>
        <strain evidence="1 2">03BB102</strain>
    </source>
</reference>
<dbReference type="PATRIC" id="fig|572264.18.peg.2012"/>
<evidence type="ECO:0008006" key="3">
    <source>
        <dbReference type="Google" id="ProtNLM"/>
    </source>
</evidence>
<evidence type="ECO:0000313" key="2">
    <source>
        <dbReference type="Proteomes" id="UP000002210"/>
    </source>
</evidence>
<dbReference type="RefSeq" id="WP_000730209.1">
    <property type="nucleotide sequence ID" value="NC_012472.1"/>
</dbReference>
<organism evidence="1 2">
    <name type="scientific">Bacillus cereus (strain 03BB102)</name>
    <dbReference type="NCBI Taxonomy" id="572264"/>
    <lineage>
        <taxon>Bacteria</taxon>
        <taxon>Bacillati</taxon>
        <taxon>Bacillota</taxon>
        <taxon>Bacilli</taxon>
        <taxon>Bacillales</taxon>
        <taxon>Bacillaceae</taxon>
        <taxon>Bacillus</taxon>
        <taxon>Bacillus cereus group</taxon>
    </lineage>
</organism>
<dbReference type="AlphaFoldDB" id="A0A158RJI7"/>
<protein>
    <recommendedName>
        <fullName evidence="3">DUF5659 domain-containing protein</fullName>
    </recommendedName>
</protein>